<feature type="compositionally biased region" description="Polar residues" evidence="1">
    <location>
        <begin position="49"/>
        <end position="62"/>
    </location>
</feature>
<feature type="compositionally biased region" description="Polar residues" evidence="1">
    <location>
        <begin position="218"/>
        <end position="233"/>
    </location>
</feature>
<accession>A0A6A6H3A6</accession>
<organism evidence="2 3">
    <name type="scientific">Viridothelium virens</name>
    <name type="common">Speckled blister lichen</name>
    <name type="synonym">Trypethelium virens</name>
    <dbReference type="NCBI Taxonomy" id="1048519"/>
    <lineage>
        <taxon>Eukaryota</taxon>
        <taxon>Fungi</taxon>
        <taxon>Dikarya</taxon>
        <taxon>Ascomycota</taxon>
        <taxon>Pezizomycotina</taxon>
        <taxon>Dothideomycetes</taxon>
        <taxon>Dothideomycetes incertae sedis</taxon>
        <taxon>Trypetheliales</taxon>
        <taxon>Trypetheliaceae</taxon>
        <taxon>Viridothelium</taxon>
    </lineage>
</organism>
<dbReference type="AlphaFoldDB" id="A0A6A6H3A6"/>
<feature type="region of interest" description="Disordered" evidence="1">
    <location>
        <begin position="47"/>
        <end position="74"/>
    </location>
</feature>
<proteinExistence type="predicted"/>
<feature type="compositionally biased region" description="Low complexity" evidence="1">
    <location>
        <begin position="529"/>
        <end position="542"/>
    </location>
</feature>
<feature type="compositionally biased region" description="Basic and acidic residues" evidence="1">
    <location>
        <begin position="261"/>
        <end position="288"/>
    </location>
</feature>
<gene>
    <name evidence="2" type="ORF">EV356DRAFT_505224</name>
</gene>
<feature type="region of interest" description="Disordered" evidence="1">
    <location>
        <begin position="428"/>
        <end position="447"/>
    </location>
</feature>
<dbReference type="OrthoDB" id="5404004at2759"/>
<keyword evidence="3" id="KW-1185">Reference proteome</keyword>
<feature type="compositionally biased region" description="Low complexity" evidence="1">
    <location>
        <begin position="184"/>
        <end position="196"/>
    </location>
</feature>
<feature type="compositionally biased region" description="Low complexity" evidence="1">
    <location>
        <begin position="554"/>
        <end position="574"/>
    </location>
</feature>
<dbReference type="EMBL" id="ML991815">
    <property type="protein sequence ID" value="KAF2232472.1"/>
    <property type="molecule type" value="Genomic_DNA"/>
</dbReference>
<evidence type="ECO:0000256" key="1">
    <source>
        <dbReference type="SAM" id="MobiDB-lite"/>
    </source>
</evidence>
<feature type="region of interest" description="Disordered" evidence="1">
    <location>
        <begin position="454"/>
        <end position="638"/>
    </location>
</feature>
<feature type="compositionally biased region" description="Polar residues" evidence="1">
    <location>
        <begin position="513"/>
        <end position="528"/>
    </location>
</feature>
<evidence type="ECO:0000313" key="2">
    <source>
        <dbReference type="EMBL" id="KAF2232472.1"/>
    </source>
</evidence>
<name>A0A6A6H3A6_VIRVR</name>
<dbReference type="Proteomes" id="UP000800092">
    <property type="component" value="Unassembled WGS sequence"/>
</dbReference>
<feature type="region of interest" description="Disordered" evidence="1">
    <location>
        <begin position="172"/>
        <end position="326"/>
    </location>
</feature>
<evidence type="ECO:0000313" key="3">
    <source>
        <dbReference type="Proteomes" id="UP000800092"/>
    </source>
</evidence>
<feature type="compositionally biased region" description="Basic and acidic residues" evidence="1">
    <location>
        <begin position="463"/>
        <end position="472"/>
    </location>
</feature>
<protein>
    <submittedName>
        <fullName evidence="2">Uncharacterized protein</fullName>
    </submittedName>
</protein>
<sequence>MVVHSKNFRLKINKRSATELGDDGISGPRLLASNARPREDLRFIERQSQDNLRNNAKSTSSAQRHRPKLGNAKTSAGQVKIYYLPPSQDAPIGVALGSPNQRKSFEPSRDPPIPIRIRPSEEALRSFTRSESVPDLRSRPSKWKSFGSFFGKRSTSPAIRPREDEDVLVITGPIIDPVPPPRFPSGSTKPSSTSSPANQPPEVGYAVPATRKRPTLARGTSSSIAAPQQVQASDQEHVDRFLPGLPGSVQTATADLIAMSKKLERERREEEERTEEKDESGSSDRKDSLIQTPSDTDEPSPLPPPKDEGYRARKPSKPWNMPKYIHDENQDTMKEVVVQEMVDPEEVVAIVVPSNTVENHEQKETLDDAKTENGIEDSESLLEIEALADGEAYETQEDSKEAKRGPWIDVVIPRSEMERYSIMFGSVLKRDGEQDLPQGLPQSLLERRQAHLSKLYAVPESTPKAKEPDAKGDIIPQSGDDAKDPSPSLFPLPLRPTKSTTKPRPKPSPLVRSHTSPTSHFSPVTGTFLSTTPSPAPSALSPRSWSDDNILLATPASRRSSSSADSSTDSSFSPGLPFPANPKSARPAIGSTQRMGAKSGGPAEPEWEMLTTPALSKTPAALQASTSAPGEAPKPKVRIGLPASVRPVRSGVYVAKKAEVGNAREVSFSRAPVVANPRSGEVRLVDAKGRESEVGREEGLRDA</sequence>
<reference evidence="2" key="1">
    <citation type="journal article" date="2020" name="Stud. Mycol.">
        <title>101 Dothideomycetes genomes: a test case for predicting lifestyles and emergence of pathogens.</title>
        <authorList>
            <person name="Haridas S."/>
            <person name="Albert R."/>
            <person name="Binder M."/>
            <person name="Bloem J."/>
            <person name="Labutti K."/>
            <person name="Salamov A."/>
            <person name="Andreopoulos B."/>
            <person name="Baker S."/>
            <person name="Barry K."/>
            <person name="Bills G."/>
            <person name="Bluhm B."/>
            <person name="Cannon C."/>
            <person name="Castanera R."/>
            <person name="Culley D."/>
            <person name="Daum C."/>
            <person name="Ezra D."/>
            <person name="Gonzalez J."/>
            <person name="Henrissat B."/>
            <person name="Kuo A."/>
            <person name="Liang C."/>
            <person name="Lipzen A."/>
            <person name="Lutzoni F."/>
            <person name="Magnuson J."/>
            <person name="Mondo S."/>
            <person name="Nolan M."/>
            <person name="Ohm R."/>
            <person name="Pangilinan J."/>
            <person name="Park H.-J."/>
            <person name="Ramirez L."/>
            <person name="Alfaro M."/>
            <person name="Sun H."/>
            <person name="Tritt A."/>
            <person name="Yoshinaga Y."/>
            <person name="Zwiers L.-H."/>
            <person name="Turgeon B."/>
            <person name="Goodwin S."/>
            <person name="Spatafora J."/>
            <person name="Crous P."/>
            <person name="Grigoriev I."/>
        </authorList>
    </citation>
    <scope>NUCLEOTIDE SEQUENCE</scope>
    <source>
        <strain evidence="2">Tuck. ex Michener</strain>
    </source>
</reference>